<reference evidence="2" key="1">
    <citation type="journal article" date="2016" name="Nature">
        <title>Genome evolution in the allotetraploid frog Xenopus laevis.</title>
        <authorList>
            <person name="Session A.M."/>
            <person name="Uno Y."/>
            <person name="Kwon T."/>
            <person name="Chapman J.A."/>
            <person name="Toyoda A."/>
            <person name="Takahashi S."/>
            <person name="Fukui A."/>
            <person name="Hikosaka A."/>
            <person name="Suzuki A."/>
            <person name="Kondo M."/>
            <person name="van Heeringen S.J."/>
            <person name="Quigley I."/>
            <person name="Heinz S."/>
            <person name="Ogino H."/>
            <person name="Ochi H."/>
            <person name="Hellsten U."/>
            <person name="Lyons J.B."/>
            <person name="Simakov O."/>
            <person name="Putnam N."/>
            <person name="Stites J."/>
            <person name="Kuroki Y."/>
            <person name="Tanaka T."/>
            <person name="Michiue T."/>
            <person name="Watanabe M."/>
            <person name="Bogdanovic O."/>
            <person name="Lister R."/>
            <person name="Georgiou G."/>
            <person name="Paranjpe S.S."/>
            <person name="van Kruijsbergen I."/>
            <person name="Shu S."/>
            <person name="Carlson J."/>
            <person name="Kinoshita T."/>
            <person name="Ohta Y."/>
            <person name="Mawaribuchi S."/>
            <person name="Jenkins J."/>
            <person name="Grimwood J."/>
            <person name="Schmutz J."/>
            <person name="Mitros T."/>
            <person name="Mozaffari S.V."/>
            <person name="Suzuki Y."/>
            <person name="Haramoto Y."/>
            <person name="Yamamoto T.S."/>
            <person name="Takagi C."/>
            <person name="Heald R."/>
            <person name="Miller K."/>
            <person name="Haudenschild C."/>
            <person name="Kitzman J."/>
            <person name="Nakayama T."/>
            <person name="Izutsu Y."/>
            <person name="Robert J."/>
            <person name="Fortriede J."/>
            <person name="Burns K."/>
            <person name="Lotay V."/>
            <person name="Karimi K."/>
            <person name="Yasuoka Y."/>
            <person name="Dichmann D.S."/>
            <person name="Flajnik M.F."/>
            <person name="Houston D.W."/>
            <person name="Shendure J."/>
            <person name="DuPasquier L."/>
            <person name="Vize P.D."/>
            <person name="Zorn A.M."/>
            <person name="Ito M."/>
            <person name="Marcotte E.M."/>
            <person name="Wallingford J.B."/>
            <person name="Ito Y."/>
            <person name="Asashima M."/>
            <person name="Ueno N."/>
            <person name="Matsuda Y."/>
            <person name="Veenstra G.J."/>
            <person name="Fujiyama A."/>
            <person name="Harland R.M."/>
            <person name="Taira M."/>
            <person name="Rokhsar D.S."/>
        </authorList>
    </citation>
    <scope>NUCLEOTIDE SEQUENCE [LARGE SCALE GENOMIC DNA]</scope>
    <source>
        <strain evidence="2">J</strain>
    </source>
</reference>
<evidence type="ECO:0000313" key="1">
    <source>
        <dbReference type="EMBL" id="OCT86032.1"/>
    </source>
</evidence>
<evidence type="ECO:0000313" key="2">
    <source>
        <dbReference type="Proteomes" id="UP000694892"/>
    </source>
</evidence>
<accession>A0A974D6C2</accession>
<dbReference type="Proteomes" id="UP000694892">
    <property type="component" value="Chromosome 3S"/>
</dbReference>
<sequence>MHKDLNVFFSGPPTHSALTLRTFLNNVYSLAKTKICIPLRRLDNCLEFSWAWQWLLIYSDIAEPWF</sequence>
<dbReference type="EMBL" id="CM004471">
    <property type="protein sequence ID" value="OCT86032.1"/>
    <property type="molecule type" value="Genomic_DNA"/>
</dbReference>
<organism evidence="1 2">
    <name type="scientific">Xenopus laevis</name>
    <name type="common">African clawed frog</name>
    <dbReference type="NCBI Taxonomy" id="8355"/>
    <lineage>
        <taxon>Eukaryota</taxon>
        <taxon>Metazoa</taxon>
        <taxon>Chordata</taxon>
        <taxon>Craniata</taxon>
        <taxon>Vertebrata</taxon>
        <taxon>Euteleostomi</taxon>
        <taxon>Amphibia</taxon>
        <taxon>Batrachia</taxon>
        <taxon>Anura</taxon>
        <taxon>Pipoidea</taxon>
        <taxon>Pipidae</taxon>
        <taxon>Xenopodinae</taxon>
        <taxon>Xenopus</taxon>
        <taxon>Xenopus</taxon>
    </lineage>
</organism>
<dbReference type="AlphaFoldDB" id="A0A974D6C2"/>
<proteinExistence type="predicted"/>
<name>A0A974D6C2_XENLA</name>
<gene>
    <name evidence="1" type="ORF">XELAEV_18019726mg</name>
</gene>
<protein>
    <submittedName>
        <fullName evidence="1">Uncharacterized protein</fullName>
    </submittedName>
</protein>